<evidence type="ECO:0000313" key="3">
    <source>
        <dbReference type="Proteomes" id="UP000320672"/>
    </source>
</evidence>
<evidence type="ECO:0000256" key="1">
    <source>
        <dbReference type="SAM" id="MobiDB-lite"/>
    </source>
</evidence>
<accession>A0A517MC87</accession>
<dbReference type="RefSeq" id="WP_145350745.1">
    <property type="nucleotide sequence ID" value="NZ_CP036262.1"/>
</dbReference>
<dbReference type="KEGG" id="rml:FF011L_12500"/>
<gene>
    <name evidence="2" type="ORF">FF011L_12500</name>
</gene>
<reference evidence="2 3" key="1">
    <citation type="submission" date="2019-02" db="EMBL/GenBank/DDBJ databases">
        <title>Deep-cultivation of Planctomycetes and their phenomic and genomic characterization uncovers novel biology.</title>
        <authorList>
            <person name="Wiegand S."/>
            <person name="Jogler M."/>
            <person name="Boedeker C."/>
            <person name="Pinto D."/>
            <person name="Vollmers J."/>
            <person name="Rivas-Marin E."/>
            <person name="Kohn T."/>
            <person name="Peeters S.H."/>
            <person name="Heuer A."/>
            <person name="Rast P."/>
            <person name="Oberbeckmann S."/>
            <person name="Bunk B."/>
            <person name="Jeske O."/>
            <person name="Meyerdierks A."/>
            <person name="Storesund J.E."/>
            <person name="Kallscheuer N."/>
            <person name="Luecker S."/>
            <person name="Lage O.M."/>
            <person name="Pohl T."/>
            <person name="Merkel B.J."/>
            <person name="Hornburger P."/>
            <person name="Mueller R.-W."/>
            <person name="Bruemmer F."/>
            <person name="Labrenz M."/>
            <person name="Spormann A.M."/>
            <person name="Op den Camp H."/>
            <person name="Overmann J."/>
            <person name="Amann R."/>
            <person name="Jetten M.S.M."/>
            <person name="Mascher T."/>
            <person name="Medema M.H."/>
            <person name="Devos D.P."/>
            <person name="Kaster A.-K."/>
            <person name="Ovreas L."/>
            <person name="Rohde M."/>
            <person name="Galperin M.Y."/>
            <person name="Jogler C."/>
        </authorList>
    </citation>
    <scope>NUCLEOTIDE SEQUENCE [LARGE SCALE GENOMIC DNA]</scope>
    <source>
        <strain evidence="2 3">FF011L</strain>
    </source>
</reference>
<name>A0A517MC87_9BACT</name>
<protein>
    <submittedName>
        <fullName evidence="2">Uncharacterized protein</fullName>
    </submittedName>
</protein>
<organism evidence="2 3">
    <name type="scientific">Roseimaritima multifibrata</name>
    <dbReference type="NCBI Taxonomy" id="1930274"/>
    <lineage>
        <taxon>Bacteria</taxon>
        <taxon>Pseudomonadati</taxon>
        <taxon>Planctomycetota</taxon>
        <taxon>Planctomycetia</taxon>
        <taxon>Pirellulales</taxon>
        <taxon>Pirellulaceae</taxon>
        <taxon>Roseimaritima</taxon>
    </lineage>
</organism>
<evidence type="ECO:0000313" key="2">
    <source>
        <dbReference type="EMBL" id="QDS92504.1"/>
    </source>
</evidence>
<proteinExistence type="predicted"/>
<keyword evidence="3" id="KW-1185">Reference proteome</keyword>
<sequence length="237" mass="26014">MSILDLLLKQSSGVGLGAKIVDQLSQEEHFTLVKQLEALTDREVSHVAGNLCDALTGARSLGYLRACGIVFVAMTLLSGPRQELIQEFEKEVGITRSKLYRMRLVWEVFGRRLKDQPAVLERFIPQALNKLAETWVSDDARDNAIAAAERGETINIKAAEKFTGRRPKPESSSTGKRSKASGPLFQHSSESVNVVIKRRSKGSAVDFQAIVLALEEALAKARQEMIDVNAGPLRISG</sequence>
<feature type="region of interest" description="Disordered" evidence="1">
    <location>
        <begin position="159"/>
        <end position="184"/>
    </location>
</feature>
<feature type="compositionally biased region" description="Basic and acidic residues" evidence="1">
    <location>
        <begin position="159"/>
        <end position="169"/>
    </location>
</feature>
<dbReference type="EMBL" id="CP036262">
    <property type="protein sequence ID" value="QDS92504.1"/>
    <property type="molecule type" value="Genomic_DNA"/>
</dbReference>
<dbReference type="AlphaFoldDB" id="A0A517MC87"/>
<dbReference type="Proteomes" id="UP000320672">
    <property type="component" value="Chromosome"/>
</dbReference>